<keyword evidence="3" id="KW-0507">mRNA processing</keyword>
<dbReference type="SUPFAM" id="SSF52540">
    <property type="entry name" value="P-loop containing nucleoside triphosphate hydrolases"/>
    <property type="match status" value="1"/>
</dbReference>
<dbReference type="PANTHER" id="PTHR18934:SF83">
    <property type="entry name" value="PRE-MRNA-SPLICING FACTOR ATP-DEPENDENT RNA HELICASE DHX16"/>
    <property type="match status" value="1"/>
</dbReference>
<feature type="region of interest" description="Disordered" evidence="12">
    <location>
        <begin position="70"/>
        <end position="93"/>
    </location>
</feature>
<dbReference type="Proteomes" id="UP000030693">
    <property type="component" value="Unassembled WGS sequence"/>
</dbReference>
<feature type="coiled-coil region" evidence="11">
    <location>
        <begin position="787"/>
        <end position="814"/>
    </location>
</feature>
<feature type="region of interest" description="Disordered" evidence="12">
    <location>
        <begin position="207"/>
        <end position="226"/>
    </location>
</feature>
<evidence type="ECO:0000256" key="4">
    <source>
        <dbReference type="ARBA" id="ARBA00022741"/>
    </source>
</evidence>
<dbReference type="Pfam" id="PF00271">
    <property type="entry name" value="Helicase_C"/>
    <property type="match status" value="1"/>
</dbReference>
<evidence type="ECO:0000256" key="7">
    <source>
        <dbReference type="ARBA" id="ARBA00022840"/>
    </source>
</evidence>
<evidence type="ECO:0000256" key="6">
    <source>
        <dbReference type="ARBA" id="ARBA00022806"/>
    </source>
</evidence>
<feature type="region of interest" description="Disordered" evidence="12">
    <location>
        <begin position="907"/>
        <end position="926"/>
    </location>
</feature>
<keyword evidence="5" id="KW-0378">Hydrolase</keyword>
<dbReference type="AlphaFoldDB" id="A0A058Z5E6"/>
<keyword evidence="11" id="KW-0175">Coiled coil</keyword>
<evidence type="ECO:0000256" key="12">
    <source>
        <dbReference type="SAM" id="MobiDB-lite"/>
    </source>
</evidence>
<feature type="domain" description="Helicase C-terminal" evidence="14">
    <location>
        <begin position="504"/>
        <end position="676"/>
    </location>
</feature>
<proteinExistence type="predicted"/>
<dbReference type="GO" id="GO:0003724">
    <property type="term" value="F:RNA helicase activity"/>
    <property type="evidence" value="ECO:0007669"/>
    <property type="project" value="UniProtKB-EC"/>
</dbReference>
<comment type="catalytic activity">
    <reaction evidence="10">
        <text>ATP + H2O = ADP + phosphate + H(+)</text>
        <dbReference type="Rhea" id="RHEA:13065"/>
        <dbReference type="ChEBI" id="CHEBI:15377"/>
        <dbReference type="ChEBI" id="CHEBI:15378"/>
        <dbReference type="ChEBI" id="CHEBI:30616"/>
        <dbReference type="ChEBI" id="CHEBI:43474"/>
        <dbReference type="ChEBI" id="CHEBI:456216"/>
        <dbReference type="EC" id="3.6.4.13"/>
    </reaction>
</comment>
<evidence type="ECO:0000256" key="8">
    <source>
        <dbReference type="ARBA" id="ARBA00023187"/>
    </source>
</evidence>
<evidence type="ECO:0000259" key="14">
    <source>
        <dbReference type="PROSITE" id="PS51194"/>
    </source>
</evidence>
<dbReference type="FunFam" id="3.40.50.300:FF:000726">
    <property type="entry name" value="Pre-mRNA-splicing factor ATP-dependent RNA helicase"/>
    <property type="match status" value="1"/>
</dbReference>
<evidence type="ECO:0000256" key="10">
    <source>
        <dbReference type="ARBA" id="ARBA00047984"/>
    </source>
</evidence>
<evidence type="ECO:0000256" key="9">
    <source>
        <dbReference type="ARBA" id="ARBA00023242"/>
    </source>
</evidence>
<keyword evidence="9" id="KW-0539">Nucleus</keyword>
<evidence type="ECO:0000313" key="15">
    <source>
        <dbReference type="EMBL" id="KCV69479.1"/>
    </source>
</evidence>
<dbReference type="GO" id="GO:0005524">
    <property type="term" value="F:ATP binding"/>
    <property type="evidence" value="ECO:0007669"/>
    <property type="project" value="UniProtKB-KW"/>
</dbReference>
<evidence type="ECO:0000256" key="3">
    <source>
        <dbReference type="ARBA" id="ARBA00022664"/>
    </source>
</evidence>
<keyword evidence="16" id="KW-1185">Reference proteome</keyword>
<dbReference type="GO" id="GO:0071006">
    <property type="term" value="C:U2-type catalytic step 1 spliceosome"/>
    <property type="evidence" value="ECO:0007669"/>
    <property type="project" value="UniProtKB-ARBA"/>
</dbReference>
<dbReference type="InterPro" id="IPR001650">
    <property type="entry name" value="Helicase_C-like"/>
</dbReference>
<name>A0A058Z5E6_FONAL</name>
<dbReference type="InterPro" id="IPR027417">
    <property type="entry name" value="P-loop_NTPase"/>
</dbReference>
<dbReference type="EMBL" id="KB932206">
    <property type="protein sequence ID" value="KCV69479.1"/>
    <property type="molecule type" value="Genomic_DNA"/>
</dbReference>
<dbReference type="InterPro" id="IPR003593">
    <property type="entry name" value="AAA+_ATPase"/>
</dbReference>
<reference evidence="15" key="1">
    <citation type="submission" date="2013-04" db="EMBL/GenBank/DDBJ databases">
        <title>The Genome Sequence of Fonticula alba ATCC 38817.</title>
        <authorList>
            <consortium name="The Broad Institute Genomics Platform"/>
            <person name="Russ C."/>
            <person name="Cuomo C."/>
            <person name="Burger G."/>
            <person name="Gray M.W."/>
            <person name="Holland P.W.H."/>
            <person name="King N."/>
            <person name="Lang F.B.F."/>
            <person name="Roger A.J."/>
            <person name="Ruiz-Trillo I."/>
            <person name="Brown M."/>
            <person name="Walker B."/>
            <person name="Young S."/>
            <person name="Zeng Q."/>
            <person name="Gargeya S."/>
            <person name="Fitzgerald M."/>
            <person name="Haas B."/>
            <person name="Abouelleil A."/>
            <person name="Allen A.W."/>
            <person name="Alvarado L."/>
            <person name="Arachchi H.M."/>
            <person name="Berlin A.M."/>
            <person name="Chapman S.B."/>
            <person name="Gainer-Dewar J."/>
            <person name="Goldberg J."/>
            <person name="Griggs A."/>
            <person name="Gujja S."/>
            <person name="Hansen M."/>
            <person name="Howarth C."/>
            <person name="Imamovic A."/>
            <person name="Ireland A."/>
            <person name="Larimer J."/>
            <person name="McCowan C."/>
            <person name="Murphy C."/>
            <person name="Pearson M."/>
            <person name="Poon T.W."/>
            <person name="Priest M."/>
            <person name="Roberts A."/>
            <person name="Saif S."/>
            <person name="Shea T."/>
            <person name="Sisk P."/>
            <person name="Sykes S."/>
            <person name="Wortman J."/>
            <person name="Nusbaum C."/>
            <person name="Birren B."/>
        </authorList>
    </citation>
    <scope>NUCLEOTIDE SEQUENCE [LARGE SCALE GENOMIC DNA]</scope>
    <source>
        <strain evidence="15">ATCC 38817</strain>
    </source>
</reference>
<evidence type="ECO:0000256" key="5">
    <source>
        <dbReference type="ARBA" id="ARBA00022801"/>
    </source>
</evidence>
<evidence type="ECO:0000256" key="11">
    <source>
        <dbReference type="SAM" id="Coils"/>
    </source>
</evidence>
<keyword evidence="8" id="KW-0508">mRNA splicing</keyword>
<keyword evidence="7" id="KW-0067">ATP-binding</keyword>
<dbReference type="Gene3D" id="3.40.50.300">
    <property type="entry name" value="P-loop containing nucleotide triphosphate hydrolases"/>
    <property type="match status" value="2"/>
</dbReference>
<dbReference type="InterPro" id="IPR011709">
    <property type="entry name" value="DEAD-box_helicase_OB_fold"/>
</dbReference>
<comment type="subcellular location">
    <subcellularLocation>
        <location evidence="1">Nucleus</location>
    </subcellularLocation>
</comment>
<dbReference type="GO" id="GO:0008380">
    <property type="term" value="P:RNA splicing"/>
    <property type="evidence" value="ECO:0007669"/>
    <property type="project" value="UniProtKB-KW"/>
</dbReference>
<gene>
    <name evidence="15" type="ORF">H696_03906</name>
</gene>
<dbReference type="FunFam" id="1.10.10.2130:FF:000001">
    <property type="entry name" value="Pre-mRNA-splicing factor ATP-dependent RNA helicase"/>
    <property type="match status" value="1"/>
</dbReference>
<dbReference type="InterPro" id="IPR014001">
    <property type="entry name" value="Helicase_ATP-bd"/>
</dbReference>
<dbReference type="PANTHER" id="PTHR18934">
    <property type="entry name" value="ATP-DEPENDENT RNA HELICASE"/>
    <property type="match status" value="1"/>
</dbReference>
<dbReference type="OrthoDB" id="10253254at2759"/>
<dbReference type="GO" id="GO:0016787">
    <property type="term" value="F:hydrolase activity"/>
    <property type="evidence" value="ECO:0007669"/>
    <property type="project" value="UniProtKB-KW"/>
</dbReference>
<dbReference type="PROSITE" id="PS51192">
    <property type="entry name" value="HELICASE_ATP_BIND_1"/>
    <property type="match status" value="1"/>
</dbReference>
<protein>
    <recommendedName>
        <fullName evidence="2">RNA helicase</fullName>
        <ecNumber evidence="2">3.6.4.13</ecNumber>
    </recommendedName>
</protein>
<dbReference type="FunFam" id="3.40.50.300:FF:000007">
    <property type="entry name" value="Pre-mRNA-splicing factor ATP-dependent RNA helicase"/>
    <property type="match status" value="1"/>
</dbReference>
<keyword evidence="4" id="KW-0547">Nucleotide-binding</keyword>
<dbReference type="GO" id="GO:0003723">
    <property type="term" value="F:RNA binding"/>
    <property type="evidence" value="ECO:0007669"/>
    <property type="project" value="TreeGrafter"/>
</dbReference>
<dbReference type="Pfam" id="PF00270">
    <property type="entry name" value="DEAD"/>
    <property type="match status" value="1"/>
</dbReference>
<dbReference type="CDD" id="cd18791">
    <property type="entry name" value="SF2_C_RHA"/>
    <property type="match status" value="1"/>
</dbReference>
<dbReference type="GeneID" id="20528631"/>
<dbReference type="Gene3D" id="1.10.10.2130">
    <property type="entry name" value="DEAH helicase family, winged-helix domain"/>
    <property type="match status" value="1"/>
</dbReference>
<dbReference type="InterPro" id="IPR042035">
    <property type="entry name" value="DEAH_win-hel_dom"/>
</dbReference>
<dbReference type="SMART" id="SM00382">
    <property type="entry name" value="AAA"/>
    <property type="match status" value="1"/>
</dbReference>
<dbReference type="OMA" id="PLDPMMS"/>
<dbReference type="Pfam" id="PF07717">
    <property type="entry name" value="OB_NTP_bind"/>
    <property type="match status" value="1"/>
</dbReference>
<dbReference type="InterPro" id="IPR011545">
    <property type="entry name" value="DEAD/DEAH_box_helicase_dom"/>
</dbReference>
<dbReference type="PROSITE" id="PS00690">
    <property type="entry name" value="DEAH_ATP_HELICASE"/>
    <property type="match status" value="1"/>
</dbReference>
<dbReference type="RefSeq" id="XP_009496044.1">
    <property type="nucleotide sequence ID" value="XM_009497769.1"/>
</dbReference>
<evidence type="ECO:0000259" key="13">
    <source>
        <dbReference type="PROSITE" id="PS51192"/>
    </source>
</evidence>
<feature type="compositionally biased region" description="Basic and acidic residues" evidence="12">
    <location>
        <begin position="207"/>
        <end position="218"/>
    </location>
</feature>
<evidence type="ECO:0000256" key="2">
    <source>
        <dbReference type="ARBA" id="ARBA00012552"/>
    </source>
</evidence>
<evidence type="ECO:0000256" key="1">
    <source>
        <dbReference type="ARBA" id="ARBA00004123"/>
    </source>
</evidence>
<dbReference type="STRING" id="691883.A0A058Z5E6"/>
<sequence>MSSSRQQAKRRHRDAEQGWRSDDDEYDYSGNQQSAGAGSHATESESEPVSKLSTQDQDLIDRLAFEERLRARDSAATRSTGESERDRRDREAAQERDLIARLEADERRQVLERSRQISRSSYLEKRVSDKLAEAEALARAERLLFRDQDLTERELRQRELRERTFRTASEHHERVDAVETGYVLPDETTYEPEKDLKRARKKEAEQFRRYTSTEKGDTGRSAWEDEQIGKGQLRFGAGAGRAGPGSSGPAGLLMLDDLLQGEDIEFVLDQVAGGTPAAEKLTPAEIAAQEERHRARTIREQRESLPAFEYREEFLRVMEQNQVVVLVGETGSGKTTQIPQFLHEAGYTRRGRIGCTQPRRVAAMSVAKRVSEEMGTRLGQEVGYSIRFEDCTSDRTVIKYMTDGMLLREFMTEPDLKSYSVMIIDEAHERTLHTDILFGLVKDIARYRPDLKLVIMSATMDADKFSRFFDDALIFKMHGRRFPVDIYYTKSPEADYLDACVVTTLQIHLTQGRGDILVFLTGQEEIETVQENLQKRMKALGPKAPELIICPIYANLPSDMQNKIFEPTPAGSRKVVLATNIAETSITIDGIVFVIDPGFSKLNSYNPRTGMSSLLVTPCSRAMVNQRAGRAGRVGPGKCFRLYTRWSYEHELEENTVPEIQRTNLGNVVLLLKSLGIDDLVNFDFLDPPTPETLIRALEQVRASPVPSRHLHFPLAQLIVTICAMLSVNSSVFYAPKDRKSESENARLALTRPHGDHMTLLNVWNSWVETNYSVQWCFENFIQYRSMNHARDVRDQLLKLLERVEIKLVSNEEDDIAIRKAITAGFFYHAAQKNISGKDFRTSKSNQTVLIHPSSTLHKTPVEWVVYHELMLTSREFMRQVTEIDPTWLVEVAPHYYSGSDITGSETSGKGFHGEKRHKSSGSALR</sequence>
<evidence type="ECO:0000313" key="16">
    <source>
        <dbReference type="Proteomes" id="UP000030693"/>
    </source>
</evidence>
<organism evidence="15">
    <name type="scientific">Fonticula alba</name>
    <name type="common">Slime mold</name>
    <dbReference type="NCBI Taxonomy" id="691883"/>
    <lineage>
        <taxon>Eukaryota</taxon>
        <taxon>Rotosphaerida</taxon>
        <taxon>Fonticulaceae</taxon>
        <taxon>Fonticula</taxon>
    </lineage>
</organism>
<feature type="domain" description="Helicase ATP-binding" evidence="13">
    <location>
        <begin position="315"/>
        <end position="478"/>
    </location>
</feature>
<dbReference type="EC" id="3.6.4.13" evidence="2"/>
<accession>A0A058Z5E6</accession>
<dbReference type="PROSITE" id="PS51194">
    <property type="entry name" value="HELICASE_CTER"/>
    <property type="match status" value="1"/>
</dbReference>
<keyword evidence="6" id="KW-0347">Helicase</keyword>
<dbReference type="SMART" id="SM00487">
    <property type="entry name" value="DEXDc"/>
    <property type="match status" value="1"/>
</dbReference>
<dbReference type="InterPro" id="IPR002464">
    <property type="entry name" value="DNA/RNA_helicase_DEAH_CS"/>
</dbReference>
<feature type="region of interest" description="Disordered" evidence="12">
    <location>
        <begin position="1"/>
        <end position="57"/>
    </location>
</feature>
<dbReference type="GO" id="GO:0006397">
    <property type="term" value="P:mRNA processing"/>
    <property type="evidence" value="ECO:0007669"/>
    <property type="project" value="UniProtKB-KW"/>
</dbReference>
<dbReference type="eggNOG" id="KOG0923">
    <property type="taxonomic scope" value="Eukaryota"/>
</dbReference>
<dbReference type="GO" id="GO:0071013">
    <property type="term" value="C:catalytic step 2 spliceosome"/>
    <property type="evidence" value="ECO:0007669"/>
    <property type="project" value="TreeGrafter"/>
</dbReference>
<dbReference type="SMART" id="SM00490">
    <property type="entry name" value="HELICc"/>
    <property type="match status" value="1"/>
</dbReference>